<evidence type="ECO:0000256" key="12">
    <source>
        <dbReference type="HAMAP-Rule" id="MF_00165"/>
    </source>
</evidence>
<dbReference type="PANTHER" id="PTHR10344">
    <property type="entry name" value="THYMIDYLATE KINASE"/>
    <property type="match status" value="1"/>
</dbReference>
<keyword evidence="7 12" id="KW-0418">Kinase</keyword>
<dbReference type="FunCoup" id="A0A2G4YXX6">
    <property type="interactions" value="529"/>
</dbReference>
<dbReference type="RefSeq" id="WP_099471870.1">
    <property type="nucleotide sequence ID" value="NZ_CP041025.1"/>
</dbReference>
<dbReference type="PROSITE" id="PS01331">
    <property type="entry name" value="THYMIDYLATE_KINASE"/>
    <property type="match status" value="1"/>
</dbReference>
<dbReference type="Gene3D" id="3.40.50.300">
    <property type="entry name" value="P-loop containing nucleotide triphosphate hydrolases"/>
    <property type="match status" value="1"/>
</dbReference>
<comment type="caution">
    <text evidence="14">The sequence shown here is derived from an EMBL/GenBank/DDBJ whole genome shotgun (WGS) entry which is preliminary data.</text>
</comment>
<dbReference type="Pfam" id="PF02223">
    <property type="entry name" value="Thymidylate_kin"/>
    <property type="match status" value="1"/>
</dbReference>
<evidence type="ECO:0000256" key="7">
    <source>
        <dbReference type="ARBA" id="ARBA00022777"/>
    </source>
</evidence>
<dbReference type="CDD" id="cd01672">
    <property type="entry name" value="TMPK"/>
    <property type="match status" value="1"/>
</dbReference>
<evidence type="ECO:0000259" key="13">
    <source>
        <dbReference type="Pfam" id="PF02223"/>
    </source>
</evidence>
<accession>A0A2G4YXX6</accession>
<evidence type="ECO:0000256" key="1">
    <source>
        <dbReference type="ARBA" id="ARBA00009776"/>
    </source>
</evidence>
<keyword evidence="15" id="KW-1185">Reference proteome</keyword>
<evidence type="ECO:0000313" key="15">
    <source>
        <dbReference type="Proteomes" id="UP000229730"/>
    </source>
</evidence>
<dbReference type="FunFam" id="3.40.50.300:FF:000225">
    <property type="entry name" value="Thymidylate kinase"/>
    <property type="match status" value="1"/>
</dbReference>
<evidence type="ECO:0000256" key="4">
    <source>
        <dbReference type="ARBA" id="ARBA00022679"/>
    </source>
</evidence>
<dbReference type="GO" id="GO:0005829">
    <property type="term" value="C:cytosol"/>
    <property type="evidence" value="ECO:0007669"/>
    <property type="project" value="TreeGrafter"/>
</dbReference>
<dbReference type="GO" id="GO:0006227">
    <property type="term" value="P:dUDP biosynthetic process"/>
    <property type="evidence" value="ECO:0007669"/>
    <property type="project" value="TreeGrafter"/>
</dbReference>
<dbReference type="GO" id="GO:0006235">
    <property type="term" value="P:dTTP biosynthetic process"/>
    <property type="evidence" value="ECO:0007669"/>
    <property type="project" value="UniProtKB-UniRule"/>
</dbReference>
<dbReference type="InterPro" id="IPR039430">
    <property type="entry name" value="Thymidylate_kin-like_dom"/>
</dbReference>
<dbReference type="EC" id="2.7.4.9" evidence="2 12"/>
<keyword evidence="4 12" id="KW-0808">Transferase</keyword>
<feature type="domain" description="Thymidylate kinase-like" evidence="13">
    <location>
        <begin position="14"/>
        <end position="210"/>
    </location>
</feature>
<dbReference type="OrthoDB" id="9774907at2"/>
<dbReference type="HAMAP" id="MF_00165">
    <property type="entry name" value="Thymidylate_kinase"/>
    <property type="match status" value="1"/>
</dbReference>
<evidence type="ECO:0000256" key="3">
    <source>
        <dbReference type="ARBA" id="ARBA00017144"/>
    </source>
</evidence>
<evidence type="ECO:0000313" key="14">
    <source>
        <dbReference type="EMBL" id="PHZ86286.1"/>
    </source>
</evidence>
<comment type="catalytic activity">
    <reaction evidence="10 12">
        <text>dTMP + ATP = dTDP + ADP</text>
        <dbReference type="Rhea" id="RHEA:13517"/>
        <dbReference type="ChEBI" id="CHEBI:30616"/>
        <dbReference type="ChEBI" id="CHEBI:58369"/>
        <dbReference type="ChEBI" id="CHEBI:63528"/>
        <dbReference type="ChEBI" id="CHEBI:456216"/>
        <dbReference type="EC" id="2.7.4.9"/>
    </reaction>
</comment>
<dbReference type="AlphaFoldDB" id="A0A2G4YXX6"/>
<dbReference type="InterPro" id="IPR027417">
    <property type="entry name" value="P-loop_NTPase"/>
</dbReference>
<dbReference type="InterPro" id="IPR018094">
    <property type="entry name" value="Thymidylate_kinase"/>
</dbReference>
<proteinExistence type="inferred from homology"/>
<evidence type="ECO:0000256" key="10">
    <source>
        <dbReference type="ARBA" id="ARBA00048743"/>
    </source>
</evidence>
<dbReference type="PANTHER" id="PTHR10344:SF4">
    <property type="entry name" value="UMP-CMP KINASE 2, MITOCHONDRIAL"/>
    <property type="match status" value="1"/>
</dbReference>
<evidence type="ECO:0000256" key="11">
    <source>
        <dbReference type="ARBA" id="ARBA00057735"/>
    </source>
</evidence>
<dbReference type="Proteomes" id="UP000229730">
    <property type="component" value="Unassembled WGS sequence"/>
</dbReference>
<dbReference type="GO" id="GO:0005524">
    <property type="term" value="F:ATP binding"/>
    <property type="evidence" value="ECO:0007669"/>
    <property type="project" value="UniProtKB-UniRule"/>
</dbReference>
<dbReference type="NCBIfam" id="TIGR00041">
    <property type="entry name" value="DTMP_kinase"/>
    <property type="match status" value="1"/>
</dbReference>
<evidence type="ECO:0000256" key="8">
    <source>
        <dbReference type="ARBA" id="ARBA00022840"/>
    </source>
</evidence>
<keyword evidence="6 12" id="KW-0547">Nucleotide-binding</keyword>
<comment type="function">
    <text evidence="11 12">Phosphorylation of dTMP to form dTDP in both de novo and salvage pathways of dTTP synthesis.</text>
</comment>
<keyword evidence="8 12" id="KW-0067">ATP-binding</keyword>
<dbReference type="GO" id="GO:0006233">
    <property type="term" value="P:dTDP biosynthetic process"/>
    <property type="evidence" value="ECO:0007669"/>
    <property type="project" value="InterPro"/>
</dbReference>
<sequence>MNNQTTPRGKFISFEGGEGVGKSTQVTLLRDHLTAEGYEVVVTREPGGTTGAEEIRQLLLSGDTDKWLPMTEVLLFYAARVDHIERVIKPALEAGKWVISDRYADSSFAYQGAGHGLTQDTLKELHHIATRDFWPDLTLVLDADVDHGLSRATEREAAVAANNREDRFENMTNDFHQRLRQAFLDIAAANPVRCRVISATGSISDVAQRIWQAVQNFRQGAAG</sequence>
<evidence type="ECO:0000256" key="5">
    <source>
        <dbReference type="ARBA" id="ARBA00022727"/>
    </source>
</evidence>
<comment type="similarity">
    <text evidence="1 12">Belongs to the thymidylate kinase family.</text>
</comment>
<gene>
    <name evidence="12" type="primary">tmk</name>
    <name evidence="14" type="ORF">CRD36_06370</name>
</gene>
<organism evidence="14 15">
    <name type="scientific">Paremcibacter congregatus</name>
    <dbReference type="NCBI Taxonomy" id="2043170"/>
    <lineage>
        <taxon>Bacteria</taxon>
        <taxon>Pseudomonadati</taxon>
        <taxon>Pseudomonadota</taxon>
        <taxon>Alphaproteobacteria</taxon>
        <taxon>Emcibacterales</taxon>
        <taxon>Emcibacteraceae</taxon>
        <taxon>Paremcibacter</taxon>
    </lineage>
</organism>
<dbReference type="InParanoid" id="A0A2G4YXX6"/>
<dbReference type="InterPro" id="IPR018095">
    <property type="entry name" value="Thymidylate_kin_CS"/>
</dbReference>
<reference evidence="14 15" key="1">
    <citation type="submission" date="2017-10" db="EMBL/GenBank/DDBJ databases">
        <title>Frigbacter circumglobatus gen. nov. sp. nov., isolated from sediment cultured in situ.</title>
        <authorList>
            <person name="Zhao Z."/>
        </authorList>
    </citation>
    <scope>NUCLEOTIDE SEQUENCE [LARGE SCALE GENOMIC DNA]</scope>
    <source>
        <strain evidence="14 15">ZYL</strain>
    </source>
</reference>
<dbReference type="SUPFAM" id="SSF52540">
    <property type="entry name" value="P-loop containing nucleoside triphosphate hydrolases"/>
    <property type="match status" value="1"/>
</dbReference>
<dbReference type="GO" id="GO:0004798">
    <property type="term" value="F:dTMP kinase activity"/>
    <property type="evidence" value="ECO:0007669"/>
    <property type="project" value="UniProtKB-UniRule"/>
</dbReference>
<evidence type="ECO:0000256" key="6">
    <source>
        <dbReference type="ARBA" id="ARBA00022741"/>
    </source>
</evidence>
<evidence type="ECO:0000256" key="2">
    <source>
        <dbReference type="ARBA" id="ARBA00012980"/>
    </source>
</evidence>
<feature type="binding site" evidence="12">
    <location>
        <begin position="16"/>
        <end position="23"/>
    </location>
    <ligand>
        <name>ATP</name>
        <dbReference type="ChEBI" id="CHEBI:30616"/>
    </ligand>
</feature>
<dbReference type="EMBL" id="PDEM01000009">
    <property type="protein sequence ID" value="PHZ86286.1"/>
    <property type="molecule type" value="Genomic_DNA"/>
</dbReference>
<evidence type="ECO:0000256" key="9">
    <source>
        <dbReference type="ARBA" id="ARBA00029962"/>
    </source>
</evidence>
<keyword evidence="5 12" id="KW-0545">Nucleotide biosynthesis</keyword>
<name>A0A2G4YXX6_9PROT</name>
<protein>
    <recommendedName>
        <fullName evidence="3 12">Thymidylate kinase</fullName>
        <ecNumber evidence="2 12">2.7.4.9</ecNumber>
    </recommendedName>
    <alternativeName>
        <fullName evidence="9 12">dTMP kinase</fullName>
    </alternativeName>
</protein>